<dbReference type="Gene3D" id="3.40.50.300">
    <property type="entry name" value="P-loop containing nucleotide triphosphate hydrolases"/>
    <property type="match status" value="1"/>
</dbReference>
<dbReference type="STRING" id="490622.A0A395NIA7"/>
<dbReference type="AlphaFoldDB" id="A0A395NIA7"/>
<sequence>MARPVVWINAFPGTGKLTIAREFALVHKPSILIDNHQLIDPVAARLSRDHPQYQTERRRERERAFNRYVLDPASLSKTVIFTDFQTDNELGQATAQEYWQAAQKAGRPFVPIYLSCDVEANIERATSSERTQGTTTKLTDASIIRDLLSRCKIFQFDNSPYEKCHIDTTYSTPTDVAVRIRAYIEECLSAKASLNDEGIHHASQKSSLSDQILQEACTSNMGKISANGCLVYSLETGGFSSSFVPGAPTTVGQDRLRIKYGEQYELQSLTDDNVSAINVVANFTESNFSLNTTFQPRGSLLFNGGSGSFYWGSFFNNGWASPTSYITGTFNINGTTHVVDPKRSTTWYDRQWGEGTPTKGWHWVPIQLENGIRISTWVLPTEEGALKAFATVLYPNGHQEVVSVNPDIKPSDSWVSPNTNRTWFGSFEVSFLDEYNSVIRAVSPDVNTRKFGEASFGASSAFCDSFALYSGTWKGESVRGWGLVEQWPAS</sequence>
<accession>A0A395NIA7</accession>
<protein>
    <submittedName>
        <fullName evidence="1">Uncharacterized protein</fullName>
    </submittedName>
</protein>
<proteinExistence type="predicted"/>
<dbReference type="SUPFAM" id="SSF159245">
    <property type="entry name" value="AttH-like"/>
    <property type="match status" value="1"/>
</dbReference>
<dbReference type="EMBL" id="PXOA01000423">
    <property type="protein sequence ID" value="RFU75587.1"/>
    <property type="molecule type" value="Genomic_DNA"/>
</dbReference>
<dbReference type="SUPFAM" id="SSF52540">
    <property type="entry name" value="P-loop containing nucleoside triphosphate hydrolases"/>
    <property type="match status" value="1"/>
</dbReference>
<dbReference type="PANTHER" id="PTHR40617">
    <property type="entry name" value="TERPENE CYCLASE ASQC"/>
    <property type="match status" value="1"/>
</dbReference>
<evidence type="ECO:0000313" key="2">
    <source>
        <dbReference type="Proteomes" id="UP000266272"/>
    </source>
</evidence>
<evidence type="ECO:0000313" key="1">
    <source>
        <dbReference type="EMBL" id="RFU75587.1"/>
    </source>
</evidence>
<dbReference type="Gene3D" id="2.40.370.10">
    <property type="entry name" value="AttH-like domain"/>
    <property type="match status" value="2"/>
</dbReference>
<dbReference type="Proteomes" id="UP000266272">
    <property type="component" value="Unassembled WGS sequence"/>
</dbReference>
<reference evidence="1 2" key="1">
    <citation type="journal article" date="2018" name="PLoS Pathog.">
        <title>Evolution of structural diversity of trichothecenes, a family of toxins produced by plant pathogenic and entomopathogenic fungi.</title>
        <authorList>
            <person name="Proctor R.H."/>
            <person name="McCormick S.P."/>
            <person name="Kim H.S."/>
            <person name="Cardoza R.E."/>
            <person name="Stanley A.M."/>
            <person name="Lindo L."/>
            <person name="Kelly A."/>
            <person name="Brown D.W."/>
            <person name="Lee T."/>
            <person name="Vaughan M.M."/>
            <person name="Alexander N.J."/>
            <person name="Busman M."/>
            <person name="Gutierrez S."/>
        </authorList>
    </citation>
    <scope>NUCLEOTIDE SEQUENCE [LARGE SCALE GENOMIC DNA]</scope>
    <source>
        <strain evidence="1 2">IBT 40837</strain>
    </source>
</reference>
<comment type="caution">
    <text evidence="1">The sequence shown here is derived from an EMBL/GenBank/DDBJ whole genome shotgun (WGS) entry which is preliminary data.</text>
</comment>
<gene>
    <name evidence="1" type="ORF">TARUN_6647</name>
</gene>
<dbReference type="InterPro" id="IPR053112">
    <property type="entry name" value="Fungal_Dehydratase/Hydratase"/>
</dbReference>
<name>A0A395NIA7_TRIAR</name>
<keyword evidence="2" id="KW-1185">Reference proteome</keyword>
<dbReference type="InterPro" id="IPR027417">
    <property type="entry name" value="P-loop_NTPase"/>
</dbReference>
<dbReference type="OrthoDB" id="5426988at2759"/>
<dbReference type="PANTHER" id="PTHR40617:SF1">
    <property type="entry name" value="ATTH DOMAIN-CONTAINING PROTEIN-RELATED"/>
    <property type="match status" value="1"/>
</dbReference>
<dbReference type="InterPro" id="IPR023374">
    <property type="entry name" value="AttH-like_dom_sf"/>
</dbReference>
<organism evidence="1 2">
    <name type="scientific">Trichoderma arundinaceum</name>
    <dbReference type="NCBI Taxonomy" id="490622"/>
    <lineage>
        <taxon>Eukaryota</taxon>
        <taxon>Fungi</taxon>
        <taxon>Dikarya</taxon>
        <taxon>Ascomycota</taxon>
        <taxon>Pezizomycotina</taxon>
        <taxon>Sordariomycetes</taxon>
        <taxon>Hypocreomycetidae</taxon>
        <taxon>Hypocreales</taxon>
        <taxon>Hypocreaceae</taxon>
        <taxon>Trichoderma</taxon>
    </lineage>
</organism>